<dbReference type="GO" id="GO:0044718">
    <property type="term" value="P:siderophore transmembrane transport"/>
    <property type="evidence" value="ECO:0007669"/>
    <property type="project" value="TreeGrafter"/>
</dbReference>
<evidence type="ECO:0000256" key="7">
    <source>
        <dbReference type="ARBA" id="ARBA00023237"/>
    </source>
</evidence>
<evidence type="ECO:0000313" key="12">
    <source>
        <dbReference type="EMBL" id="THH36437.1"/>
    </source>
</evidence>
<name>A0A4S4ND38_9BACT</name>
<evidence type="ECO:0000256" key="5">
    <source>
        <dbReference type="ARBA" id="ARBA00022729"/>
    </source>
</evidence>
<dbReference type="InterPro" id="IPR012910">
    <property type="entry name" value="Plug_dom"/>
</dbReference>
<dbReference type="Gene3D" id="2.170.130.10">
    <property type="entry name" value="TonB-dependent receptor, plug domain"/>
    <property type="match status" value="1"/>
</dbReference>
<evidence type="ECO:0000313" key="13">
    <source>
        <dbReference type="Proteomes" id="UP000308528"/>
    </source>
</evidence>
<proteinExistence type="inferred from homology"/>
<dbReference type="Pfam" id="PF07715">
    <property type="entry name" value="Plug"/>
    <property type="match status" value="1"/>
</dbReference>
<dbReference type="InterPro" id="IPR041700">
    <property type="entry name" value="OMP_b-brl_3"/>
</dbReference>
<dbReference type="OrthoDB" id="8764943at2"/>
<dbReference type="PANTHER" id="PTHR30069">
    <property type="entry name" value="TONB-DEPENDENT OUTER MEMBRANE RECEPTOR"/>
    <property type="match status" value="1"/>
</dbReference>
<evidence type="ECO:0000256" key="1">
    <source>
        <dbReference type="ARBA" id="ARBA00004571"/>
    </source>
</evidence>
<dbReference type="Gene3D" id="2.60.40.1120">
    <property type="entry name" value="Carboxypeptidase-like, regulatory domain"/>
    <property type="match status" value="1"/>
</dbReference>
<organism evidence="12 13">
    <name type="scientific">Neolewinella litorea</name>
    <dbReference type="NCBI Taxonomy" id="2562452"/>
    <lineage>
        <taxon>Bacteria</taxon>
        <taxon>Pseudomonadati</taxon>
        <taxon>Bacteroidota</taxon>
        <taxon>Saprospiria</taxon>
        <taxon>Saprospirales</taxon>
        <taxon>Lewinellaceae</taxon>
        <taxon>Neolewinella</taxon>
    </lineage>
</organism>
<feature type="domain" description="TonB-dependent receptor plug" evidence="10">
    <location>
        <begin position="141"/>
        <end position="218"/>
    </location>
</feature>
<comment type="caution">
    <text evidence="12">The sequence shown here is derived from an EMBL/GenBank/DDBJ whole genome shotgun (WGS) entry which is preliminary data.</text>
</comment>
<evidence type="ECO:0000256" key="4">
    <source>
        <dbReference type="ARBA" id="ARBA00022692"/>
    </source>
</evidence>
<evidence type="ECO:0000256" key="3">
    <source>
        <dbReference type="ARBA" id="ARBA00022452"/>
    </source>
</evidence>
<dbReference type="InterPro" id="IPR039426">
    <property type="entry name" value="TonB-dep_rcpt-like"/>
</dbReference>
<dbReference type="EMBL" id="SRSF01000009">
    <property type="protein sequence ID" value="THH36437.1"/>
    <property type="molecule type" value="Genomic_DNA"/>
</dbReference>
<dbReference type="SUPFAM" id="SSF49464">
    <property type="entry name" value="Carboxypeptidase regulatory domain-like"/>
    <property type="match status" value="1"/>
</dbReference>
<accession>A0A4S4ND38</accession>
<keyword evidence="6 8" id="KW-0472">Membrane</keyword>
<evidence type="ECO:0000256" key="9">
    <source>
        <dbReference type="SAM" id="SignalP"/>
    </source>
</evidence>
<keyword evidence="5 9" id="KW-0732">Signal</keyword>
<dbReference type="PROSITE" id="PS52016">
    <property type="entry name" value="TONB_DEPENDENT_REC_3"/>
    <property type="match status" value="1"/>
</dbReference>
<keyword evidence="3 8" id="KW-1134">Transmembrane beta strand</keyword>
<dbReference type="GO" id="GO:0015344">
    <property type="term" value="F:siderophore uptake transmembrane transporter activity"/>
    <property type="evidence" value="ECO:0007669"/>
    <property type="project" value="TreeGrafter"/>
</dbReference>
<dbReference type="Gene3D" id="2.40.170.20">
    <property type="entry name" value="TonB-dependent receptor, beta-barrel domain"/>
    <property type="match status" value="1"/>
</dbReference>
<dbReference type="RefSeq" id="WP_136460240.1">
    <property type="nucleotide sequence ID" value="NZ_SRSF01000009.1"/>
</dbReference>
<feature type="chain" id="PRO_5020849659" evidence="9">
    <location>
        <begin position="21"/>
        <end position="800"/>
    </location>
</feature>
<dbReference type="Pfam" id="PF14905">
    <property type="entry name" value="OMP_b-brl_3"/>
    <property type="match status" value="1"/>
</dbReference>
<evidence type="ECO:0000256" key="6">
    <source>
        <dbReference type="ARBA" id="ARBA00023136"/>
    </source>
</evidence>
<dbReference type="Proteomes" id="UP000308528">
    <property type="component" value="Unassembled WGS sequence"/>
</dbReference>
<gene>
    <name evidence="12" type="ORF">E4021_15255</name>
</gene>
<keyword evidence="7 8" id="KW-0998">Cell outer membrane</keyword>
<keyword evidence="12" id="KW-0675">Receptor</keyword>
<comment type="subcellular location">
    <subcellularLocation>
        <location evidence="1 8">Cell outer membrane</location>
        <topology evidence="1 8">Multi-pass membrane protein</topology>
    </subcellularLocation>
</comment>
<feature type="signal peptide" evidence="9">
    <location>
        <begin position="1"/>
        <end position="20"/>
    </location>
</feature>
<dbReference type="SUPFAM" id="SSF56935">
    <property type="entry name" value="Porins"/>
    <property type="match status" value="1"/>
</dbReference>
<evidence type="ECO:0000256" key="8">
    <source>
        <dbReference type="PROSITE-ProRule" id="PRU01360"/>
    </source>
</evidence>
<dbReference type="GO" id="GO:0009279">
    <property type="term" value="C:cell outer membrane"/>
    <property type="evidence" value="ECO:0007669"/>
    <property type="project" value="UniProtKB-SubCell"/>
</dbReference>
<dbReference type="InterPro" id="IPR036942">
    <property type="entry name" value="Beta-barrel_TonB_sf"/>
</dbReference>
<dbReference type="InterPro" id="IPR037066">
    <property type="entry name" value="Plug_dom_sf"/>
</dbReference>
<sequence>MRRILLYATLFLGGLLPAQSFPLAGTLVQDESGQPLGFATAIAYTAADSAMAANTTTGEDGSFTLQVKPGDYYLVIQFLGFDNLTVPDLTVENPGLDLGTLRMGQSGVALETVEVTTERSQMVMKLDKRVFNVGKDLTGAGNTAADILNNVPSVNVDPEGNITLRGSNGVRILVDGKPSAMLSSGDLDALRRMQGDIIESVEVITNPSARYEAEGEAGIINIILKKDQRKGINGSFGATVGYPENLGASYSLNYRRNRFNLFSNFGISYRRAPGGGSSRQRFLNADGSLQALYDSETDQDRGGVGGNFQLGTDWFINDRNQLTGSLLYRRSEDDNLALVTYRDFNDDRELISTTVRDTREDSGNQNLESSLSYKRTFDDHEDHLWTIDAQYILDDDLELSDITQTTSGVADPLLQRASNTEYETNLLLQTDYVHPFNDSLKIEGGLRSTFRTVRNAFSVEEADETGVYRVFAEFDDELEYTENIAAAYFIGSGEFGKLGIQAGLRGELSDVTAALLKSGSTNEQDYFNLFPSASVSYQFTDVSQVQLSYSRRLSRPYFRLLLPFSNFNDPRNNTVGNPTLRPEYTDSYEAGLLRYLPAGSVQASMYYRYTTGVIERLVLPADDGTTIRFPVNLGNRDAYGIEVNFNYDLFEWWKFTSDFNLYAARVEGSYEDIDYAVDVSSWNGRAAATFDLTDRLQTQVSFEYDAPRETPQGRELATYALDVGASLDVLDGKGTLTLSGRDLFNTRVQRTVINQPTYVATSDFQWRQARQVVLSFVYRLNQAKSDQPGIDGRGEGDTPN</sequence>
<feature type="domain" description="Outer membrane protein beta-barrel" evidence="11">
    <location>
        <begin position="376"/>
        <end position="778"/>
    </location>
</feature>
<reference evidence="12 13" key="1">
    <citation type="submission" date="2019-04" db="EMBL/GenBank/DDBJ databases">
        <title>Lewinella litorea sp. nov., isolated from a marine sand.</title>
        <authorList>
            <person name="Yoon J.-H."/>
        </authorList>
    </citation>
    <scope>NUCLEOTIDE SEQUENCE [LARGE SCALE GENOMIC DNA]</scope>
    <source>
        <strain evidence="12 13">HSMS-39</strain>
    </source>
</reference>
<comment type="similarity">
    <text evidence="8">Belongs to the TonB-dependent receptor family.</text>
</comment>
<keyword evidence="4 8" id="KW-0812">Transmembrane</keyword>
<keyword evidence="2 8" id="KW-0813">Transport</keyword>
<dbReference type="InterPro" id="IPR008969">
    <property type="entry name" value="CarboxyPept-like_regulatory"/>
</dbReference>
<keyword evidence="13" id="KW-1185">Reference proteome</keyword>
<dbReference type="Pfam" id="PF13620">
    <property type="entry name" value="CarboxypepD_reg"/>
    <property type="match status" value="1"/>
</dbReference>
<dbReference type="AlphaFoldDB" id="A0A4S4ND38"/>
<protein>
    <submittedName>
        <fullName evidence="12">TonB-dependent receptor</fullName>
    </submittedName>
</protein>
<evidence type="ECO:0000259" key="11">
    <source>
        <dbReference type="Pfam" id="PF14905"/>
    </source>
</evidence>
<evidence type="ECO:0000259" key="10">
    <source>
        <dbReference type="Pfam" id="PF07715"/>
    </source>
</evidence>
<evidence type="ECO:0000256" key="2">
    <source>
        <dbReference type="ARBA" id="ARBA00022448"/>
    </source>
</evidence>
<dbReference type="PANTHER" id="PTHR30069:SF29">
    <property type="entry name" value="HEMOGLOBIN AND HEMOGLOBIN-HAPTOGLOBIN-BINDING PROTEIN 1-RELATED"/>
    <property type="match status" value="1"/>
</dbReference>